<keyword evidence="2 5" id="KW-0689">Ribosomal protein</keyword>
<keyword evidence="5" id="KW-0699">rRNA-binding</keyword>
<reference evidence="9 10" key="1">
    <citation type="submission" date="2017-10" db="EMBL/GenBank/DDBJ databases">
        <title>Novel microbial diversity and functional potential in the marine mammal oral microbiome.</title>
        <authorList>
            <person name="Dudek N.K."/>
            <person name="Sun C.L."/>
            <person name="Burstein D."/>
            <person name="Kantor R.S."/>
            <person name="Aliaga Goltsman D.S."/>
            <person name="Bik E.M."/>
            <person name="Thomas B.C."/>
            <person name="Banfield J.F."/>
            <person name="Relman D.A."/>
        </authorList>
    </citation>
    <scope>NUCLEOTIDE SEQUENCE [LARGE SCALE GENOMIC DNA]</scope>
    <source>
        <strain evidence="9">DOLJORAL78_47_202</strain>
    </source>
</reference>
<dbReference type="Pfam" id="PF00281">
    <property type="entry name" value="Ribosomal_L5"/>
    <property type="match status" value="1"/>
</dbReference>
<accession>A0A2G6MRR9</accession>
<feature type="domain" description="Large ribosomal subunit protein uL5 N-terminal" evidence="7">
    <location>
        <begin position="24"/>
        <end position="80"/>
    </location>
</feature>
<dbReference type="NCBIfam" id="NF000585">
    <property type="entry name" value="PRK00010.1"/>
    <property type="match status" value="1"/>
</dbReference>
<dbReference type="InterPro" id="IPR022803">
    <property type="entry name" value="Ribosomal_uL5_dom_sf"/>
</dbReference>
<dbReference type="GO" id="GO:0003735">
    <property type="term" value="F:structural constituent of ribosome"/>
    <property type="evidence" value="ECO:0007669"/>
    <property type="project" value="InterPro"/>
</dbReference>
<evidence type="ECO:0000256" key="6">
    <source>
        <dbReference type="RuleBase" id="RU003930"/>
    </source>
</evidence>
<dbReference type="Proteomes" id="UP000231203">
    <property type="component" value="Unassembled WGS sequence"/>
</dbReference>
<dbReference type="GO" id="GO:0005840">
    <property type="term" value="C:ribosome"/>
    <property type="evidence" value="ECO:0007669"/>
    <property type="project" value="UniProtKB-KW"/>
</dbReference>
<protein>
    <recommendedName>
        <fullName evidence="4 5">Large ribosomal subunit protein uL5</fullName>
    </recommendedName>
</protein>
<gene>
    <name evidence="5" type="primary">rplE</name>
    <name evidence="9" type="ORF">CSA25_03505</name>
</gene>
<dbReference type="InterPro" id="IPR002132">
    <property type="entry name" value="Ribosomal_uL5"/>
</dbReference>
<comment type="function">
    <text evidence="5">This is 1 of the proteins that bind and probably mediate the attachment of the 5S RNA into the large ribosomal subunit, where it forms part of the central protuberance. In the 70S ribosome it contacts protein S13 of the 30S subunit (bridge B1b), connecting the 2 subunits; this bridge is implicated in subunit movement. Contacts the P site tRNA; the 5S rRNA and some of its associated proteins might help stabilize positioning of ribosome-bound tRNAs.</text>
</comment>
<evidence type="ECO:0000256" key="3">
    <source>
        <dbReference type="ARBA" id="ARBA00023274"/>
    </source>
</evidence>
<dbReference type="FunFam" id="3.30.1440.10:FF:000001">
    <property type="entry name" value="50S ribosomal protein L5"/>
    <property type="match status" value="1"/>
</dbReference>
<evidence type="ECO:0000259" key="8">
    <source>
        <dbReference type="Pfam" id="PF00673"/>
    </source>
</evidence>
<dbReference type="InterPro" id="IPR020930">
    <property type="entry name" value="Ribosomal_uL5_bac-type"/>
</dbReference>
<dbReference type="GO" id="GO:1990904">
    <property type="term" value="C:ribonucleoprotein complex"/>
    <property type="evidence" value="ECO:0007669"/>
    <property type="project" value="UniProtKB-KW"/>
</dbReference>
<evidence type="ECO:0000313" key="10">
    <source>
        <dbReference type="Proteomes" id="UP000231203"/>
    </source>
</evidence>
<comment type="subunit">
    <text evidence="5">Part of the 50S ribosomal subunit; part of the 5S rRNA/L5/L18/L25 subcomplex. Contacts the 5S rRNA and the P site tRNA. Forms a bridge to the 30S subunit in the 70S ribosome.</text>
</comment>
<proteinExistence type="inferred from homology"/>
<evidence type="ECO:0000256" key="1">
    <source>
        <dbReference type="ARBA" id="ARBA00008553"/>
    </source>
</evidence>
<keyword evidence="3 5" id="KW-0687">Ribonucleoprotein</keyword>
<dbReference type="HAMAP" id="MF_01333_B">
    <property type="entry name" value="Ribosomal_uL5_B"/>
    <property type="match status" value="1"/>
</dbReference>
<dbReference type="GO" id="GO:0006412">
    <property type="term" value="P:translation"/>
    <property type="evidence" value="ECO:0007669"/>
    <property type="project" value="UniProtKB-UniRule"/>
</dbReference>
<evidence type="ECO:0000256" key="5">
    <source>
        <dbReference type="HAMAP-Rule" id="MF_01333"/>
    </source>
</evidence>
<evidence type="ECO:0000313" key="9">
    <source>
        <dbReference type="EMBL" id="PIE62767.1"/>
    </source>
</evidence>
<sequence length="179" mass="19964">MTTLKEKYTNEVVPALTAEFNYTNQCQVPKLDKIVLNMGLGEAVRNPKIVETAAQELGLIAGQKAVITRAKKPIANFKLRADLPIGCKVTLRREKMYDFLDRLINIALPRVRDFRGISGNAFDGRGNYSLGITEHIIFPEIDYDKTDAIKGLNVTVVTTAQTDEEGKSFLKLMGMPFNN</sequence>
<keyword evidence="5" id="KW-0820">tRNA-binding</keyword>
<name>A0A2G6MRR9_9BACT</name>
<evidence type="ECO:0000256" key="4">
    <source>
        <dbReference type="ARBA" id="ARBA00035245"/>
    </source>
</evidence>
<dbReference type="Gene3D" id="3.30.1440.10">
    <property type="match status" value="1"/>
</dbReference>
<dbReference type="InterPro" id="IPR031309">
    <property type="entry name" value="Ribosomal_uL5_C"/>
</dbReference>
<comment type="similarity">
    <text evidence="1 5 6">Belongs to the universal ribosomal protein uL5 family.</text>
</comment>
<dbReference type="SUPFAM" id="SSF55282">
    <property type="entry name" value="RL5-like"/>
    <property type="match status" value="1"/>
</dbReference>
<dbReference type="PANTHER" id="PTHR11994">
    <property type="entry name" value="60S RIBOSOMAL PROTEIN L11-RELATED"/>
    <property type="match status" value="1"/>
</dbReference>
<dbReference type="InterPro" id="IPR031310">
    <property type="entry name" value="Ribosomal_uL5_N"/>
</dbReference>
<feature type="domain" description="Large ribosomal subunit protein uL5 C-terminal" evidence="8">
    <location>
        <begin position="84"/>
        <end position="177"/>
    </location>
</feature>
<organism evidence="9 10">
    <name type="scientific">Desulfobacter postgatei</name>
    <dbReference type="NCBI Taxonomy" id="2293"/>
    <lineage>
        <taxon>Bacteria</taxon>
        <taxon>Pseudomonadati</taxon>
        <taxon>Thermodesulfobacteriota</taxon>
        <taxon>Desulfobacteria</taxon>
        <taxon>Desulfobacterales</taxon>
        <taxon>Desulfobacteraceae</taxon>
        <taxon>Desulfobacter</taxon>
    </lineage>
</organism>
<dbReference type="EMBL" id="PDTI01000030">
    <property type="protein sequence ID" value="PIE62767.1"/>
    <property type="molecule type" value="Genomic_DNA"/>
</dbReference>
<dbReference type="GO" id="GO:0000049">
    <property type="term" value="F:tRNA binding"/>
    <property type="evidence" value="ECO:0007669"/>
    <property type="project" value="UniProtKB-UniRule"/>
</dbReference>
<dbReference type="Pfam" id="PF00673">
    <property type="entry name" value="Ribosomal_L5_C"/>
    <property type="match status" value="1"/>
</dbReference>
<evidence type="ECO:0000256" key="2">
    <source>
        <dbReference type="ARBA" id="ARBA00022980"/>
    </source>
</evidence>
<evidence type="ECO:0000259" key="7">
    <source>
        <dbReference type="Pfam" id="PF00281"/>
    </source>
</evidence>
<dbReference type="AlphaFoldDB" id="A0A2G6MRR9"/>
<dbReference type="PIRSF" id="PIRSF002161">
    <property type="entry name" value="Ribosomal_L5"/>
    <property type="match status" value="1"/>
</dbReference>
<dbReference type="GO" id="GO:0019843">
    <property type="term" value="F:rRNA binding"/>
    <property type="evidence" value="ECO:0007669"/>
    <property type="project" value="UniProtKB-UniRule"/>
</dbReference>
<keyword evidence="5" id="KW-0694">RNA-binding</keyword>
<comment type="caution">
    <text evidence="9">The sequence shown here is derived from an EMBL/GenBank/DDBJ whole genome shotgun (WGS) entry which is preliminary data.</text>
</comment>